<evidence type="ECO:0000313" key="3">
    <source>
        <dbReference type="Proteomes" id="UP000017836"/>
    </source>
</evidence>
<dbReference type="HOGENOM" id="CLU_2041213_0_0_1"/>
<gene>
    <name evidence="2" type="ORF">AMTR_s00162p00038390</name>
</gene>
<name>W1PNP7_AMBTC</name>
<reference evidence="3" key="1">
    <citation type="journal article" date="2013" name="Science">
        <title>The Amborella genome and the evolution of flowering plants.</title>
        <authorList>
            <consortium name="Amborella Genome Project"/>
        </authorList>
    </citation>
    <scope>NUCLEOTIDE SEQUENCE [LARGE SCALE GENOMIC DNA]</scope>
</reference>
<dbReference type="Proteomes" id="UP000017836">
    <property type="component" value="Unassembled WGS sequence"/>
</dbReference>
<sequence>MFKNLATLDKKAKTPRHPLGGLPRRRGPRPPKRCLGARLEVHTKKRNKLEQKRVKDLVFVQHNQKMQQRHQELKHNVREVDDMDDTSEWIVDGREDEVIHGEGLTWGQGREALGTPLSLVH</sequence>
<dbReference type="EMBL" id="KI392984">
    <property type="protein sequence ID" value="ERN09346.1"/>
    <property type="molecule type" value="Genomic_DNA"/>
</dbReference>
<dbReference type="AlphaFoldDB" id="W1PNP7"/>
<organism evidence="2 3">
    <name type="scientific">Amborella trichopoda</name>
    <dbReference type="NCBI Taxonomy" id="13333"/>
    <lineage>
        <taxon>Eukaryota</taxon>
        <taxon>Viridiplantae</taxon>
        <taxon>Streptophyta</taxon>
        <taxon>Embryophyta</taxon>
        <taxon>Tracheophyta</taxon>
        <taxon>Spermatophyta</taxon>
        <taxon>Magnoliopsida</taxon>
        <taxon>Amborellales</taxon>
        <taxon>Amborellaceae</taxon>
        <taxon>Amborella</taxon>
    </lineage>
</organism>
<dbReference type="Gramene" id="ERN09346">
    <property type="protein sequence ID" value="ERN09346"/>
    <property type="gene ID" value="AMTR_s00162p00038390"/>
</dbReference>
<accession>W1PNP7</accession>
<protein>
    <submittedName>
        <fullName evidence="2">Uncharacterized protein</fullName>
    </submittedName>
</protein>
<proteinExistence type="predicted"/>
<feature type="compositionally biased region" description="Basic residues" evidence="1">
    <location>
        <begin position="23"/>
        <end position="32"/>
    </location>
</feature>
<feature type="region of interest" description="Disordered" evidence="1">
    <location>
        <begin position="1"/>
        <end position="39"/>
    </location>
</feature>
<keyword evidence="3" id="KW-1185">Reference proteome</keyword>
<evidence type="ECO:0000256" key="1">
    <source>
        <dbReference type="SAM" id="MobiDB-lite"/>
    </source>
</evidence>
<evidence type="ECO:0000313" key="2">
    <source>
        <dbReference type="EMBL" id="ERN09346.1"/>
    </source>
</evidence>